<comment type="caution">
    <text evidence="1">The sequence shown here is derived from an EMBL/GenBank/DDBJ whole genome shotgun (WGS) entry which is preliminary data.</text>
</comment>
<organism evidence="1 2">
    <name type="scientific">Saccharopolyspora thermophila</name>
    <dbReference type="NCBI Taxonomy" id="89367"/>
    <lineage>
        <taxon>Bacteria</taxon>
        <taxon>Bacillati</taxon>
        <taxon>Actinomycetota</taxon>
        <taxon>Actinomycetes</taxon>
        <taxon>Pseudonocardiales</taxon>
        <taxon>Pseudonocardiaceae</taxon>
        <taxon>Saccharopolyspora</taxon>
    </lineage>
</organism>
<protein>
    <recommendedName>
        <fullName evidence="3">SseB protein N-terminal domain-containing protein</fullName>
    </recommendedName>
</protein>
<name>A0ABN1C5F4_9PSEU</name>
<dbReference type="RefSeq" id="WP_346072436.1">
    <property type="nucleotide sequence ID" value="NZ_BAAAHC010000005.1"/>
</dbReference>
<evidence type="ECO:0008006" key="3">
    <source>
        <dbReference type="Google" id="ProtNLM"/>
    </source>
</evidence>
<reference evidence="1 2" key="1">
    <citation type="journal article" date="2019" name="Int. J. Syst. Evol. Microbiol.">
        <title>The Global Catalogue of Microorganisms (GCM) 10K type strain sequencing project: providing services to taxonomists for standard genome sequencing and annotation.</title>
        <authorList>
            <consortium name="The Broad Institute Genomics Platform"/>
            <consortium name="The Broad Institute Genome Sequencing Center for Infectious Disease"/>
            <person name="Wu L."/>
            <person name="Ma J."/>
        </authorList>
    </citation>
    <scope>NUCLEOTIDE SEQUENCE [LARGE SCALE GENOMIC DNA]</scope>
    <source>
        <strain evidence="1 2">JCM 10664</strain>
    </source>
</reference>
<dbReference type="Proteomes" id="UP001500220">
    <property type="component" value="Unassembled WGS sequence"/>
</dbReference>
<gene>
    <name evidence="1" type="ORF">GCM10009545_12740</name>
</gene>
<evidence type="ECO:0000313" key="1">
    <source>
        <dbReference type="EMBL" id="GAA0512178.1"/>
    </source>
</evidence>
<proteinExistence type="predicted"/>
<keyword evidence="2" id="KW-1185">Reference proteome</keyword>
<sequence length="143" mass="15748">MSREVDELLVELRRRGGVLYVFGPKDGPEVLAHVYRWPSCADVMILRGEDDATAYRVSTLAGTDVFTPVLVSWQYHSTAVWTLRAVLTLPPPGDVHAPIAVLRPDPQCFLPANLGRPITIRPTSIVGSPVHVAQPRHAEGVHR</sequence>
<dbReference type="EMBL" id="BAAAHC010000005">
    <property type="protein sequence ID" value="GAA0512178.1"/>
    <property type="molecule type" value="Genomic_DNA"/>
</dbReference>
<evidence type="ECO:0000313" key="2">
    <source>
        <dbReference type="Proteomes" id="UP001500220"/>
    </source>
</evidence>
<accession>A0ABN1C5F4</accession>